<dbReference type="Proteomes" id="UP000789759">
    <property type="component" value="Unassembled WGS sequence"/>
</dbReference>
<sequence length="74" mass="8477">LAGTGKSYMIHLLLKDLQRMHYNYLLLILIKVAIQNELNNYLIQIDTLIIEEVSMIDLAQLPSVSGYPVYQSLI</sequence>
<comment type="caution">
    <text evidence="1">The sequence shown here is derived from an EMBL/GenBank/DDBJ whole genome shotgun (WGS) entry which is preliminary data.</text>
</comment>
<dbReference type="OrthoDB" id="5578775at2759"/>
<dbReference type="EMBL" id="CAJVQA010019582">
    <property type="protein sequence ID" value="CAG8759793.1"/>
    <property type="molecule type" value="Genomic_DNA"/>
</dbReference>
<protein>
    <submittedName>
        <fullName evidence="1">6503_t:CDS:1</fullName>
    </submittedName>
</protein>
<gene>
    <name evidence="1" type="ORF">CPELLU_LOCUS15232</name>
</gene>
<organism evidence="1 2">
    <name type="scientific">Cetraspora pellucida</name>
    <dbReference type="NCBI Taxonomy" id="1433469"/>
    <lineage>
        <taxon>Eukaryota</taxon>
        <taxon>Fungi</taxon>
        <taxon>Fungi incertae sedis</taxon>
        <taxon>Mucoromycota</taxon>
        <taxon>Glomeromycotina</taxon>
        <taxon>Glomeromycetes</taxon>
        <taxon>Diversisporales</taxon>
        <taxon>Gigasporaceae</taxon>
        <taxon>Cetraspora</taxon>
    </lineage>
</organism>
<proteinExistence type="predicted"/>
<keyword evidence="2" id="KW-1185">Reference proteome</keyword>
<name>A0A9N9J2U7_9GLOM</name>
<evidence type="ECO:0000313" key="2">
    <source>
        <dbReference type="Proteomes" id="UP000789759"/>
    </source>
</evidence>
<dbReference type="AlphaFoldDB" id="A0A9N9J2U7"/>
<reference evidence="1" key="1">
    <citation type="submission" date="2021-06" db="EMBL/GenBank/DDBJ databases">
        <authorList>
            <person name="Kallberg Y."/>
            <person name="Tangrot J."/>
            <person name="Rosling A."/>
        </authorList>
    </citation>
    <scope>NUCLEOTIDE SEQUENCE</scope>
    <source>
        <strain evidence="1">FL966</strain>
    </source>
</reference>
<accession>A0A9N9J2U7</accession>
<feature type="non-terminal residue" evidence="1">
    <location>
        <position position="74"/>
    </location>
</feature>
<evidence type="ECO:0000313" key="1">
    <source>
        <dbReference type="EMBL" id="CAG8759793.1"/>
    </source>
</evidence>